<dbReference type="Pfam" id="PF01131">
    <property type="entry name" value="Topoisom_bac"/>
    <property type="match status" value="1"/>
</dbReference>
<evidence type="ECO:0000256" key="2">
    <source>
        <dbReference type="ARBA" id="ARBA00023125"/>
    </source>
</evidence>
<feature type="region of interest" description="Disordered" evidence="4">
    <location>
        <begin position="654"/>
        <end position="732"/>
    </location>
</feature>
<keyword evidence="1" id="KW-0799">Topoisomerase</keyword>
<feature type="region of interest" description="Disordered" evidence="4">
    <location>
        <begin position="592"/>
        <end position="614"/>
    </location>
</feature>
<dbReference type="GO" id="GO:0006265">
    <property type="term" value="P:DNA topological change"/>
    <property type="evidence" value="ECO:0007669"/>
    <property type="project" value="InterPro"/>
</dbReference>
<dbReference type="InterPro" id="IPR013497">
    <property type="entry name" value="Topo_IA_cen"/>
</dbReference>
<feature type="compositionally biased region" description="Polar residues" evidence="4">
    <location>
        <begin position="595"/>
        <end position="607"/>
    </location>
</feature>
<feature type="region of interest" description="Disordered" evidence="4">
    <location>
        <begin position="623"/>
        <end position="642"/>
    </location>
</feature>
<feature type="compositionally biased region" description="Basic and acidic residues" evidence="4">
    <location>
        <begin position="661"/>
        <end position="670"/>
    </location>
</feature>
<evidence type="ECO:0000256" key="3">
    <source>
        <dbReference type="ARBA" id="ARBA00023235"/>
    </source>
</evidence>
<gene>
    <name evidence="6" type="ORF">H8E41_04995</name>
</gene>
<evidence type="ECO:0000256" key="1">
    <source>
        <dbReference type="ARBA" id="ARBA00023029"/>
    </source>
</evidence>
<feature type="region of interest" description="Disordered" evidence="4">
    <location>
        <begin position="805"/>
        <end position="845"/>
    </location>
</feature>
<keyword evidence="3" id="KW-0413">Isomerase</keyword>
<dbReference type="AlphaFoldDB" id="A0A8J6TBS8"/>
<evidence type="ECO:0000313" key="7">
    <source>
        <dbReference type="Proteomes" id="UP000614424"/>
    </source>
</evidence>
<dbReference type="PANTHER" id="PTHR42785:SF1">
    <property type="entry name" value="DNA TOPOISOMERASE"/>
    <property type="match status" value="1"/>
</dbReference>
<dbReference type="Gene3D" id="1.10.290.10">
    <property type="entry name" value="Topoisomerase I, domain 4"/>
    <property type="match status" value="1"/>
</dbReference>
<dbReference type="InterPro" id="IPR013824">
    <property type="entry name" value="Topo_IA_cen_sub1"/>
</dbReference>
<proteinExistence type="predicted"/>
<dbReference type="SMART" id="SM00437">
    <property type="entry name" value="TOP1Ac"/>
    <property type="match status" value="1"/>
</dbReference>
<organism evidence="6 7">
    <name type="scientific">Candidatus Desulfobia pelagia</name>
    <dbReference type="NCBI Taxonomy" id="2841692"/>
    <lineage>
        <taxon>Bacteria</taxon>
        <taxon>Pseudomonadati</taxon>
        <taxon>Thermodesulfobacteriota</taxon>
        <taxon>Desulfobulbia</taxon>
        <taxon>Desulfobulbales</taxon>
        <taxon>Desulfobulbaceae</taxon>
        <taxon>Candidatus Desulfobia</taxon>
    </lineage>
</organism>
<sequence>MKALVFVESEAKARTMADQSGLEMEGVVLQESPVFAKHDPAIPDLHLGEVGFDFSPRSSDGTFLQKLDEHAARDIIVAFDNDQRGDSWSWMIHGYLASSDQQGRGCRRLRIHGLKKELISEELAGSRGIPFAAGAAYYIRSQFNSCLVGHLKRLIGTASGPENLPLDYTSLSLLFLLADRHTLAAPGASRAGFQLQSKLSSGNGNLVVTMKEGGAAAADGLVSDSTQVKNILAELAEQSFVLETVQRKAAKVDPPEPLDLSQLLHEGHRLLGMSPRQVWFSLMQLYHGVAIDGVWAGLITDPYGKEGEKNDDLLLGIRKYVGDTYGGDEVCEGKCGARAILPLNPALPGESLPKELGEKAVQLYDLIRSRAIMSQMLSVEGDEIEAEVRAGTFLFSGRGVEVKKSGFLKEMNDNDDFLNIFPDQLQEGQKEDVVELSPRAVSNSAANPYTLPILLEELQDFSIVHSSTLAAVLQKLIDGNYFRVLSDGTLLCLGNTTKVADTINRVFPKMQGINLSAYFEQTVLEVISGRKDIDFALKQFDQNFQIQGVSLLKKEAPSLVIPREKRSKNIIKSPIEEDAGSSAELPVVNQPADLSESSDQTPDFASSQHEDDAEEAVIPAIEEGVGEEESLPEIAEEESGYDGVETAAELYAEESEDVPVVEEREEHEPDISVSPDLKAGEDDLPEEPPETHPPELSVESDIVVDEKVQALSEALNRDDKKSSGPQEGRADVPCPLCGNDHLMVNRTSSDKIYYECPVSNCEFIAWSRPHGISCPKCRSPYLVEKKGAEAQILHCPKAGCRYEQPVSSGASGGAAGEKKKVLVKRKKGSSGSGAKTRKVVVRRKR</sequence>
<dbReference type="Gene3D" id="3.40.50.140">
    <property type="match status" value="1"/>
</dbReference>
<dbReference type="GO" id="GO:0003917">
    <property type="term" value="F:DNA topoisomerase type I (single strand cut, ATP-independent) activity"/>
    <property type="evidence" value="ECO:0007669"/>
    <property type="project" value="InterPro"/>
</dbReference>
<comment type="caution">
    <text evidence="6">The sequence shown here is derived from an EMBL/GenBank/DDBJ whole genome shotgun (WGS) entry which is preliminary data.</text>
</comment>
<feature type="compositionally biased region" description="Basic residues" evidence="4">
    <location>
        <begin position="835"/>
        <end position="845"/>
    </location>
</feature>
<dbReference type="PANTHER" id="PTHR42785">
    <property type="entry name" value="DNA TOPOISOMERASE, TYPE IA, CORE"/>
    <property type="match status" value="1"/>
</dbReference>
<dbReference type="PROSITE" id="PS52039">
    <property type="entry name" value="TOPO_IA_2"/>
    <property type="match status" value="1"/>
</dbReference>
<dbReference type="InterPro" id="IPR003602">
    <property type="entry name" value="Topo_IA_DNA-bd_dom"/>
</dbReference>
<reference evidence="6 7" key="1">
    <citation type="submission" date="2020-08" db="EMBL/GenBank/DDBJ databases">
        <title>Bridging the membrane lipid divide: bacteria of the FCB group superphylum have the potential to synthesize archaeal ether lipids.</title>
        <authorList>
            <person name="Villanueva L."/>
            <person name="Von Meijenfeldt F.A.B."/>
            <person name="Westbye A.B."/>
            <person name="Yadav S."/>
            <person name="Hopmans E.C."/>
            <person name="Dutilh B.E."/>
            <person name="Sinninghe Damste J.S."/>
        </authorList>
    </citation>
    <scope>NUCLEOTIDE SEQUENCE [LARGE SCALE GENOMIC DNA]</scope>
    <source>
        <strain evidence="6">NIOZ-UU47</strain>
    </source>
</reference>
<dbReference type="Gene3D" id="2.60.510.20">
    <property type="match status" value="1"/>
</dbReference>
<dbReference type="GO" id="GO:0003677">
    <property type="term" value="F:DNA binding"/>
    <property type="evidence" value="ECO:0007669"/>
    <property type="project" value="UniProtKB-KW"/>
</dbReference>
<dbReference type="InterPro" id="IPR000380">
    <property type="entry name" value="Topo_IA"/>
</dbReference>
<evidence type="ECO:0000313" key="6">
    <source>
        <dbReference type="EMBL" id="MBC8317239.1"/>
    </source>
</evidence>
<dbReference type="SUPFAM" id="SSF56712">
    <property type="entry name" value="Prokaryotic type I DNA topoisomerase"/>
    <property type="match status" value="1"/>
</dbReference>
<evidence type="ECO:0000256" key="4">
    <source>
        <dbReference type="SAM" id="MobiDB-lite"/>
    </source>
</evidence>
<dbReference type="InterPro" id="IPR013826">
    <property type="entry name" value="Topo_IA_cen_sub3"/>
</dbReference>
<keyword evidence="2" id="KW-0238">DNA-binding</keyword>
<dbReference type="EMBL" id="JACNJZ010000077">
    <property type="protein sequence ID" value="MBC8317239.1"/>
    <property type="molecule type" value="Genomic_DNA"/>
</dbReference>
<name>A0A8J6TBS8_9BACT</name>
<feature type="compositionally biased region" description="Acidic residues" evidence="4">
    <location>
        <begin position="624"/>
        <end position="640"/>
    </location>
</feature>
<dbReference type="InterPro" id="IPR023405">
    <property type="entry name" value="Topo_IA_core_domain"/>
</dbReference>
<dbReference type="Gene3D" id="1.10.460.10">
    <property type="entry name" value="Topoisomerase I, domain 2"/>
    <property type="match status" value="1"/>
</dbReference>
<accession>A0A8J6TBS8</accession>
<protein>
    <recommendedName>
        <fullName evidence="5">Topo IA-type catalytic domain-containing protein</fullName>
    </recommendedName>
</protein>
<feature type="domain" description="Topo IA-type catalytic" evidence="5">
    <location>
        <begin position="130"/>
        <end position="550"/>
    </location>
</feature>
<dbReference type="Proteomes" id="UP000614424">
    <property type="component" value="Unassembled WGS sequence"/>
</dbReference>
<evidence type="ECO:0000259" key="5">
    <source>
        <dbReference type="PROSITE" id="PS52039"/>
    </source>
</evidence>